<evidence type="ECO:0000313" key="2">
    <source>
        <dbReference type="EMBL" id="SFW67298.1"/>
    </source>
</evidence>
<dbReference type="PANTHER" id="PTHR33336:SF15">
    <property type="entry name" value="ABM DOMAIN-CONTAINING PROTEIN"/>
    <property type="match status" value="1"/>
</dbReference>
<evidence type="ECO:0000313" key="3">
    <source>
        <dbReference type="EMBL" id="WQG90148.1"/>
    </source>
</evidence>
<reference evidence="2 4" key="1">
    <citation type="submission" date="2016-11" db="EMBL/GenBank/DDBJ databases">
        <authorList>
            <person name="Jaros S."/>
            <person name="Januszkiewicz K."/>
            <person name="Wedrychowicz H."/>
        </authorList>
    </citation>
    <scope>NUCLEOTIDE SEQUENCE [LARGE SCALE GENOMIC DNA]</scope>
    <source>
        <strain evidence="2 4">DSM 784</strain>
    </source>
</reference>
<organism evidence="2 4">
    <name type="scientific">Chitinophaga sancti</name>
    <dbReference type="NCBI Taxonomy" id="1004"/>
    <lineage>
        <taxon>Bacteria</taxon>
        <taxon>Pseudomonadati</taxon>
        <taxon>Bacteroidota</taxon>
        <taxon>Chitinophagia</taxon>
        <taxon>Chitinophagales</taxon>
        <taxon>Chitinophagaceae</taxon>
        <taxon>Chitinophaga</taxon>
    </lineage>
</organism>
<dbReference type="Gene3D" id="3.30.70.100">
    <property type="match status" value="1"/>
</dbReference>
<dbReference type="OrthoDB" id="9806189at2"/>
<dbReference type="AlphaFoldDB" id="A0A1K1R4Y8"/>
<dbReference type="InterPro" id="IPR050744">
    <property type="entry name" value="AI-2_Isomerase_LsrG"/>
</dbReference>
<evidence type="ECO:0000313" key="4">
    <source>
        <dbReference type="Proteomes" id="UP000183788"/>
    </source>
</evidence>
<evidence type="ECO:0000259" key="1">
    <source>
        <dbReference type="PROSITE" id="PS51725"/>
    </source>
</evidence>
<dbReference type="Proteomes" id="UP000183788">
    <property type="component" value="Unassembled WGS sequence"/>
</dbReference>
<feature type="domain" description="ABM" evidence="1">
    <location>
        <begin position="3"/>
        <end position="92"/>
    </location>
</feature>
<protein>
    <submittedName>
        <fullName evidence="2 3">Quinol monooxygenase</fullName>
        <ecNumber evidence="3">1.-.-.-</ecNumber>
    </submittedName>
</protein>
<sequence>MKIYLTAIIRSKPEHTVEVVQVLENMVIQTTKEPACIQYDLHRSILQDENLFVFYEIWESQQALDLHNEQSYIKDFGQLADEKLQEKPEIYLTRKIEK</sequence>
<dbReference type="STRING" id="1004.SAMN05661012_03418"/>
<name>A0A1K1R4Y8_9BACT</name>
<proteinExistence type="predicted"/>
<dbReference type="SUPFAM" id="SSF54909">
    <property type="entry name" value="Dimeric alpha+beta barrel"/>
    <property type="match status" value="1"/>
</dbReference>
<dbReference type="EMBL" id="FPIZ01000010">
    <property type="protein sequence ID" value="SFW67298.1"/>
    <property type="molecule type" value="Genomic_DNA"/>
</dbReference>
<dbReference type="InterPro" id="IPR007138">
    <property type="entry name" value="ABM_dom"/>
</dbReference>
<dbReference type="Pfam" id="PF03992">
    <property type="entry name" value="ABM"/>
    <property type="match status" value="1"/>
</dbReference>
<dbReference type="PANTHER" id="PTHR33336">
    <property type="entry name" value="QUINOL MONOOXYGENASE YGIN-RELATED"/>
    <property type="match status" value="1"/>
</dbReference>
<keyword evidence="2" id="KW-0503">Monooxygenase</keyword>
<keyword evidence="3" id="KW-0560">Oxidoreductase</keyword>
<dbReference type="PROSITE" id="PS51725">
    <property type="entry name" value="ABM"/>
    <property type="match status" value="1"/>
</dbReference>
<keyword evidence="5" id="KW-1185">Reference proteome</keyword>
<dbReference type="Proteomes" id="UP001326715">
    <property type="component" value="Chromosome"/>
</dbReference>
<dbReference type="GO" id="GO:0004497">
    <property type="term" value="F:monooxygenase activity"/>
    <property type="evidence" value="ECO:0007669"/>
    <property type="project" value="UniProtKB-KW"/>
</dbReference>
<reference evidence="3 5" key="2">
    <citation type="submission" date="2023-11" db="EMBL/GenBank/DDBJ databases">
        <title>MicrobeMod: A computational toolkit for identifying prokaryotic methylation and restriction-modification with nanopore sequencing.</title>
        <authorList>
            <person name="Crits-Christoph A."/>
            <person name="Kang S.C."/>
            <person name="Lee H."/>
            <person name="Ostrov N."/>
        </authorList>
    </citation>
    <scope>NUCLEOTIDE SEQUENCE [LARGE SCALE GENOMIC DNA]</scope>
    <source>
        <strain evidence="3 5">ATCC 23090</strain>
    </source>
</reference>
<dbReference type="InterPro" id="IPR011008">
    <property type="entry name" value="Dimeric_a/b-barrel"/>
</dbReference>
<accession>A0A1K1R4Y8</accession>
<dbReference type="RefSeq" id="WP_072362436.1">
    <property type="nucleotide sequence ID" value="NZ_CP139972.1"/>
</dbReference>
<evidence type="ECO:0000313" key="5">
    <source>
        <dbReference type="Proteomes" id="UP001326715"/>
    </source>
</evidence>
<dbReference type="EMBL" id="CP140154">
    <property type="protein sequence ID" value="WQG90148.1"/>
    <property type="molecule type" value="Genomic_DNA"/>
</dbReference>
<dbReference type="EC" id="1.-.-.-" evidence="3"/>
<gene>
    <name evidence="2" type="ORF">SAMN05661012_03418</name>
    <name evidence="3" type="ORF">SR876_01465</name>
</gene>